<evidence type="ECO:0000313" key="2">
    <source>
        <dbReference type="EMBL" id="RIJ42827.1"/>
    </source>
</evidence>
<organism evidence="2 3">
    <name type="scientific">Pontibacter oryzae</name>
    <dbReference type="NCBI Taxonomy" id="2304593"/>
    <lineage>
        <taxon>Bacteria</taxon>
        <taxon>Pseudomonadati</taxon>
        <taxon>Bacteroidota</taxon>
        <taxon>Cytophagia</taxon>
        <taxon>Cytophagales</taxon>
        <taxon>Hymenobacteraceae</taxon>
        <taxon>Pontibacter</taxon>
    </lineage>
</organism>
<dbReference type="Gene3D" id="3.90.950.20">
    <property type="entry name" value="CinA-like"/>
    <property type="match status" value="1"/>
</dbReference>
<reference evidence="3" key="1">
    <citation type="submission" date="2018-08" db="EMBL/GenBank/DDBJ databases">
        <title>Mucilaginibacter sp. MYSH2.</title>
        <authorList>
            <person name="Seo T."/>
        </authorList>
    </citation>
    <scope>NUCLEOTIDE SEQUENCE [LARGE SCALE GENOMIC DNA]</scope>
    <source>
        <strain evidence="3">KIRAN</strain>
    </source>
</reference>
<gene>
    <name evidence="2" type="ORF">D1627_02975</name>
</gene>
<protein>
    <submittedName>
        <fullName evidence="2">CinA family protein</fullName>
    </submittedName>
</protein>
<dbReference type="SUPFAM" id="SSF142433">
    <property type="entry name" value="CinA-like"/>
    <property type="match status" value="1"/>
</dbReference>
<dbReference type="InterPro" id="IPR036653">
    <property type="entry name" value="CinA-like_C"/>
</dbReference>
<dbReference type="Pfam" id="PF02464">
    <property type="entry name" value="CinA"/>
    <property type="match status" value="1"/>
</dbReference>
<evidence type="ECO:0000313" key="3">
    <source>
        <dbReference type="Proteomes" id="UP000266005"/>
    </source>
</evidence>
<dbReference type="OrthoDB" id="6659578at2"/>
<comment type="caution">
    <text evidence="2">The sequence shown here is derived from an EMBL/GenBank/DDBJ whole genome shotgun (WGS) entry which is preliminary data.</text>
</comment>
<proteinExistence type="predicted"/>
<dbReference type="RefSeq" id="WP_119430709.1">
    <property type="nucleotide sequence ID" value="NZ_QWGE01000001.1"/>
</dbReference>
<dbReference type="NCBIfam" id="TIGR00199">
    <property type="entry name" value="PncC_domain"/>
    <property type="match status" value="1"/>
</dbReference>
<evidence type="ECO:0000259" key="1">
    <source>
        <dbReference type="Pfam" id="PF02464"/>
    </source>
</evidence>
<dbReference type="InterPro" id="IPR008136">
    <property type="entry name" value="CinA_C"/>
</dbReference>
<feature type="domain" description="CinA C-terminal" evidence="1">
    <location>
        <begin position="8"/>
        <end position="155"/>
    </location>
</feature>
<dbReference type="AlphaFoldDB" id="A0A399SLJ4"/>
<dbReference type="EMBL" id="QWGE01000001">
    <property type="protein sequence ID" value="RIJ42827.1"/>
    <property type="molecule type" value="Genomic_DNA"/>
</dbReference>
<accession>A0A399SLJ4</accession>
<sequence>MNQTELTELVMGLKDKGLTVAFAESCTAGLLASEFSKAKGASDVLVGSIVVYQPKAKRKLLKVKQETLDLYTAESQQVTNEMVMGLKKKLDADICIATTGLAGPGGSETQEKPVGTMFVSFLYDGKAEEFREVFEGNPESVRKSLVEYILQKLNGVLEQHYDR</sequence>
<dbReference type="Proteomes" id="UP000266005">
    <property type="component" value="Unassembled WGS sequence"/>
</dbReference>
<keyword evidence="3" id="KW-1185">Reference proteome</keyword>
<name>A0A399SLJ4_9BACT</name>